<protein>
    <submittedName>
        <fullName evidence="1">Uncharacterized protein</fullName>
    </submittedName>
</protein>
<evidence type="ECO:0000313" key="2">
    <source>
        <dbReference type="Proteomes" id="UP000655759"/>
    </source>
</evidence>
<evidence type="ECO:0000313" key="1">
    <source>
        <dbReference type="EMBL" id="CAE6489003.1"/>
    </source>
</evidence>
<accession>A0A812EYR1</accession>
<dbReference type="Proteomes" id="UP000655759">
    <property type="component" value="Unassembled WGS sequence"/>
</dbReference>
<dbReference type="EMBL" id="CAJNAQ010000002">
    <property type="protein sequence ID" value="CAE6489003.1"/>
    <property type="molecule type" value="Genomic_DNA"/>
</dbReference>
<name>A0A812EYR1_9ARCH</name>
<proteinExistence type="predicted"/>
<dbReference type="AlphaFoldDB" id="A0A812EYR1"/>
<organism evidence="1 2">
    <name type="scientific">Candidatus Nitrosotenuis uzonensis</name>
    <dbReference type="NCBI Taxonomy" id="1407055"/>
    <lineage>
        <taxon>Archaea</taxon>
        <taxon>Nitrososphaerota</taxon>
        <taxon>Candidatus Nitrosotenuis</taxon>
    </lineage>
</organism>
<sequence length="69" mass="8116">MHIMLFMVVFLALCLNWADLRTKIEITSCTIQVMELLQNLAFVPETNTLHIMLFTNSAENRKSLYLRRN</sequence>
<comment type="caution">
    <text evidence="1">The sequence shown here is derived from an EMBL/GenBank/DDBJ whole genome shotgun (WGS) entry which is preliminary data.</text>
</comment>
<gene>
    <name evidence="1" type="ORF">NUZ5A_20546</name>
</gene>
<reference evidence="1" key="1">
    <citation type="submission" date="2021-02" db="EMBL/GenBank/DDBJ databases">
        <authorList>
            <person name="Han P."/>
        </authorList>
    </citation>
    <scope>NUCLEOTIDE SEQUENCE</scope>
    <source>
        <strain evidence="1">Candidatus Nitrosotenuis uzonensis 5A</strain>
    </source>
</reference>